<accession>A0ABR2RGG8</accession>
<feature type="domain" description="RNase H type-1" evidence="1">
    <location>
        <begin position="49"/>
        <end position="95"/>
    </location>
</feature>
<dbReference type="CDD" id="cd06222">
    <property type="entry name" value="RNase_H_like"/>
    <property type="match status" value="1"/>
</dbReference>
<protein>
    <recommendedName>
        <fullName evidence="1">RNase H type-1 domain-containing protein</fullName>
    </recommendedName>
</protein>
<evidence type="ECO:0000313" key="3">
    <source>
        <dbReference type="Proteomes" id="UP001396334"/>
    </source>
</evidence>
<dbReference type="PANTHER" id="PTHR47723:SF19">
    <property type="entry name" value="POLYNUCLEOTIDYL TRANSFERASE, RIBONUCLEASE H-LIKE SUPERFAMILY PROTEIN"/>
    <property type="match status" value="1"/>
</dbReference>
<gene>
    <name evidence="2" type="ORF">V6N11_040103</name>
</gene>
<dbReference type="InterPro" id="IPR053151">
    <property type="entry name" value="RNase_H-like"/>
</dbReference>
<dbReference type="PANTHER" id="PTHR47723">
    <property type="entry name" value="OS05G0353850 PROTEIN"/>
    <property type="match status" value="1"/>
</dbReference>
<comment type="caution">
    <text evidence="2">The sequence shown here is derived from an EMBL/GenBank/DDBJ whole genome shotgun (WGS) entry which is preliminary data.</text>
</comment>
<dbReference type="EMBL" id="JBBPBN010000022">
    <property type="protein sequence ID" value="KAK9012033.1"/>
    <property type="molecule type" value="Genomic_DNA"/>
</dbReference>
<dbReference type="InterPro" id="IPR044730">
    <property type="entry name" value="RNase_H-like_dom_plant"/>
</dbReference>
<dbReference type="SUPFAM" id="SSF53098">
    <property type="entry name" value="Ribonuclease H-like"/>
    <property type="match status" value="1"/>
</dbReference>
<dbReference type="InterPro" id="IPR002156">
    <property type="entry name" value="RNaseH_domain"/>
</dbReference>
<dbReference type="InterPro" id="IPR012337">
    <property type="entry name" value="RNaseH-like_sf"/>
</dbReference>
<dbReference type="Pfam" id="PF13456">
    <property type="entry name" value="RVT_3"/>
    <property type="match status" value="1"/>
</dbReference>
<reference evidence="2 3" key="1">
    <citation type="journal article" date="2024" name="G3 (Bethesda)">
        <title>Genome assembly of Hibiscus sabdariffa L. provides insights into metabolisms of medicinal natural products.</title>
        <authorList>
            <person name="Kim T."/>
        </authorList>
    </citation>
    <scope>NUCLEOTIDE SEQUENCE [LARGE SCALE GENOMIC DNA]</scope>
    <source>
        <strain evidence="2">TK-2024</strain>
        <tissue evidence="2">Old leaves</tissue>
    </source>
</reference>
<proteinExistence type="predicted"/>
<evidence type="ECO:0000259" key="1">
    <source>
        <dbReference type="Pfam" id="PF13456"/>
    </source>
</evidence>
<keyword evidence="3" id="KW-1185">Reference proteome</keyword>
<sequence>MHQSPWCCPESGWQKINCDGAVDPRAGVAAIGGVIRDSDERDILEAIEIIHCSESNLTNGLLVHDIKEFLSREWRVQIRHINRCGNTVADILARMFRGKPVGEVCYANPLKGMSALAKDMSSCQA</sequence>
<name>A0ABR2RGG8_9ROSI</name>
<dbReference type="Proteomes" id="UP001396334">
    <property type="component" value="Unassembled WGS sequence"/>
</dbReference>
<evidence type="ECO:0000313" key="2">
    <source>
        <dbReference type="EMBL" id="KAK9012033.1"/>
    </source>
</evidence>
<organism evidence="2 3">
    <name type="scientific">Hibiscus sabdariffa</name>
    <name type="common">roselle</name>
    <dbReference type="NCBI Taxonomy" id="183260"/>
    <lineage>
        <taxon>Eukaryota</taxon>
        <taxon>Viridiplantae</taxon>
        <taxon>Streptophyta</taxon>
        <taxon>Embryophyta</taxon>
        <taxon>Tracheophyta</taxon>
        <taxon>Spermatophyta</taxon>
        <taxon>Magnoliopsida</taxon>
        <taxon>eudicotyledons</taxon>
        <taxon>Gunneridae</taxon>
        <taxon>Pentapetalae</taxon>
        <taxon>rosids</taxon>
        <taxon>malvids</taxon>
        <taxon>Malvales</taxon>
        <taxon>Malvaceae</taxon>
        <taxon>Malvoideae</taxon>
        <taxon>Hibiscus</taxon>
    </lineage>
</organism>